<dbReference type="Gene3D" id="4.10.60.10">
    <property type="entry name" value="Zinc finger, CCHC-type"/>
    <property type="match status" value="1"/>
</dbReference>
<dbReference type="SMART" id="SM00343">
    <property type="entry name" value="ZnF_C2HC"/>
    <property type="match status" value="1"/>
</dbReference>
<evidence type="ECO:0000256" key="1">
    <source>
        <dbReference type="PROSITE-ProRule" id="PRU00047"/>
    </source>
</evidence>
<dbReference type="Pfam" id="PF00098">
    <property type="entry name" value="zf-CCHC"/>
    <property type="match status" value="1"/>
</dbReference>
<accession>A0A6L2LWQ0</accession>
<dbReference type="EMBL" id="BKCJ010005255">
    <property type="protein sequence ID" value="GEU65720.1"/>
    <property type="molecule type" value="Genomic_DNA"/>
</dbReference>
<dbReference type="PANTHER" id="PTHR31286">
    <property type="entry name" value="GLYCINE-RICH CELL WALL STRUCTURAL PROTEIN 1.8-LIKE"/>
    <property type="match status" value="1"/>
</dbReference>
<evidence type="ECO:0000256" key="2">
    <source>
        <dbReference type="SAM" id="MobiDB-lite"/>
    </source>
</evidence>
<keyword evidence="1" id="KW-0479">Metal-binding</keyword>
<organism evidence="4">
    <name type="scientific">Tanacetum cinerariifolium</name>
    <name type="common">Dalmatian daisy</name>
    <name type="synonym">Chrysanthemum cinerariifolium</name>
    <dbReference type="NCBI Taxonomy" id="118510"/>
    <lineage>
        <taxon>Eukaryota</taxon>
        <taxon>Viridiplantae</taxon>
        <taxon>Streptophyta</taxon>
        <taxon>Embryophyta</taxon>
        <taxon>Tracheophyta</taxon>
        <taxon>Spermatophyta</taxon>
        <taxon>Magnoliopsida</taxon>
        <taxon>eudicotyledons</taxon>
        <taxon>Gunneridae</taxon>
        <taxon>Pentapetalae</taxon>
        <taxon>asterids</taxon>
        <taxon>campanulids</taxon>
        <taxon>Asterales</taxon>
        <taxon>Asteraceae</taxon>
        <taxon>Asteroideae</taxon>
        <taxon>Anthemideae</taxon>
        <taxon>Anthemidinae</taxon>
        <taxon>Tanacetum</taxon>
    </lineage>
</organism>
<dbReference type="InterPro" id="IPR036875">
    <property type="entry name" value="Znf_CCHC_sf"/>
</dbReference>
<keyword evidence="1" id="KW-0863">Zinc-finger</keyword>
<dbReference type="PROSITE" id="PS50158">
    <property type="entry name" value="ZF_CCHC"/>
    <property type="match status" value="1"/>
</dbReference>
<keyword evidence="1" id="KW-0862">Zinc</keyword>
<dbReference type="GO" id="GO:0003676">
    <property type="term" value="F:nucleic acid binding"/>
    <property type="evidence" value="ECO:0007669"/>
    <property type="project" value="InterPro"/>
</dbReference>
<protein>
    <submittedName>
        <fullName evidence="4">RNA-directed DNA polymerase, eukaryota, reverse transcriptase zinc-binding domain protein</fullName>
    </submittedName>
</protein>
<keyword evidence="4" id="KW-0808">Transferase</keyword>
<feature type="region of interest" description="Disordered" evidence="2">
    <location>
        <begin position="470"/>
        <end position="491"/>
    </location>
</feature>
<evidence type="ECO:0000313" key="4">
    <source>
        <dbReference type="EMBL" id="GEU65720.1"/>
    </source>
</evidence>
<dbReference type="PANTHER" id="PTHR31286:SF180">
    <property type="entry name" value="OS10G0362600 PROTEIN"/>
    <property type="match status" value="1"/>
</dbReference>
<keyword evidence="4" id="KW-0695">RNA-directed DNA polymerase</keyword>
<feature type="domain" description="CCHC-type" evidence="3">
    <location>
        <begin position="499"/>
        <end position="515"/>
    </location>
</feature>
<dbReference type="InterPro" id="IPR001878">
    <property type="entry name" value="Znf_CCHC"/>
</dbReference>
<dbReference type="Pfam" id="PF00078">
    <property type="entry name" value="RVT_1"/>
    <property type="match status" value="1"/>
</dbReference>
<keyword evidence="4" id="KW-0548">Nucleotidyltransferase</keyword>
<proteinExistence type="predicted"/>
<name>A0A6L2LWQ0_TANCI</name>
<comment type="caution">
    <text evidence="4">The sequence shown here is derived from an EMBL/GenBank/DDBJ whole genome shotgun (WGS) entry which is preliminary data.</text>
</comment>
<dbReference type="GO" id="GO:0008270">
    <property type="term" value="F:zinc ion binding"/>
    <property type="evidence" value="ECO:0007669"/>
    <property type="project" value="UniProtKB-KW"/>
</dbReference>
<evidence type="ECO:0000259" key="3">
    <source>
        <dbReference type="PROSITE" id="PS50158"/>
    </source>
</evidence>
<dbReference type="InterPro" id="IPR040256">
    <property type="entry name" value="At4g02000-like"/>
</dbReference>
<dbReference type="SUPFAM" id="SSF57756">
    <property type="entry name" value="Retrovirus zinc finger-like domains"/>
    <property type="match status" value="1"/>
</dbReference>
<reference evidence="4" key="1">
    <citation type="journal article" date="2019" name="Sci. Rep.">
        <title>Draft genome of Tanacetum cinerariifolium, the natural source of mosquito coil.</title>
        <authorList>
            <person name="Yamashiro T."/>
            <person name="Shiraishi A."/>
            <person name="Satake H."/>
            <person name="Nakayama K."/>
        </authorList>
    </citation>
    <scope>NUCLEOTIDE SEQUENCE</scope>
</reference>
<dbReference type="AlphaFoldDB" id="A0A6L2LWQ0"/>
<dbReference type="InterPro" id="IPR000477">
    <property type="entry name" value="RT_dom"/>
</dbReference>
<sequence length="536" mass="61657">MDNKLTCIPTEFDVDGSEFVIFDEEIVKQGSKKWEFTMVNGKPMFVQKWDPSVCLDRAEPNKLPILVNLRNLPLEAWSNKGISAISSWLRTPLIMDKVTTNMRKMGSGGVCFARVLIEVEAEKGLPNSIDIVYKDGDNVVIENEEDDIVKNKDLKDEDSDSYEEIFGSACKMAQNELQCSYRVRDSIKAEWSKEFNYQRKSKYLWCIRNKAKRKESEELVIKCLEDETGLIMLMSVRVLKKIDRVIGSEEFLEIHSKAHVVFLAYGIYDHSPVVLTCPQFIRVKQRHGFFKGWRELRYGDPMSPYLFTLVMEVFNLILQQKSKKITTSSIILDAKDNHMSFADDLLVLCHGDVNSVKLIKKASDSFSEVSGLYPNLGESTISYGSMERGDIVGIMQILPFKSKKLPVRYLEQYQDLDEMSFEEAIGRLTAYEERIKNHDTLEANDQDKLLMASSNNKTYGKWRGKDFNKEGKEGMKWKNNPNARRASTSQGTKDKSKLRCYECGEHGHFVKECTKRKTKQEESHLIYDTDTEPTLL</sequence>
<feature type="compositionally biased region" description="Polar residues" evidence="2">
    <location>
        <begin position="479"/>
        <end position="491"/>
    </location>
</feature>
<gene>
    <name evidence="4" type="ORF">Tci_037698</name>
</gene>
<dbReference type="GO" id="GO:0003964">
    <property type="term" value="F:RNA-directed DNA polymerase activity"/>
    <property type="evidence" value="ECO:0007669"/>
    <property type="project" value="UniProtKB-KW"/>
</dbReference>